<reference evidence="1" key="2">
    <citation type="submission" date="2020-05" db="UniProtKB">
        <authorList>
            <consortium name="EnsemblMetazoa"/>
        </authorList>
    </citation>
    <scope>IDENTIFICATION</scope>
    <source>
        <strain evidence="1">Indian</strain>
    </source>
</reference>
<protein>
    <submittedName>
        <fullName evidence="1">Uncharacterized protein</fullName>
    </submittedName>
</protein>
<name>A0A182XW26_ANOST</name>
<dbReference type="VEuPathDB" id="VectorBase:ASTEI00412"/>
<dbReference type="EnsemblMetazoa" id="ASTEI00412-RA">
    <property type="protein sequence ID" value="ASTEI00412-PA"/>
    <property type="gene ID" value="ASTEI00412"/>
</dbReference>
<dbReference type="Proteomes" id="UP000076408">
    <property type="component" value="Unassembled WGS sequence"/>
</dbReference>
<organism evidence="1 2">
    <name type="scientific">Anopheles stephensi</name>
    <name type="common">Indo-Pakistan malaria mosquito</name>
    <dbReference type="NCBI Taxonomy" id="30069"/>
    <lineage>
        <taxon>Eukaryota</taxon>
        <taxon>Metazoa</taxon>
        <taxon>Ecdysozoa</taxon>
        <taxon>Arthropoda</taxon>
        <taxon>Hexapoda</taxon>
        <taxon>Insecta</taxon>
        <taxon>Pterygota</taxon>
        <taxon>Neoptera</taxon>
        <taxon>Endopterygota</taxon>
        <taxon>Diptera</taxon>
        <taxon>Nematocera</taxon>
        <taxon>Culicoidea</taxon>
        <taxon>Culicidae</taxon>
        <taxon>Anophelinae</taxon>
        <taxon>Anopheles</taxon>
    </lineage>
</organism>
<evidence type="ECO:0000313" key="1">
    <source>
        <dbReference type="EnsemblMetazoa" id="ASTEI00412-PA"/>
    </source>
</evidence>
<evidence type="ECO:0000313" key="2">
    <source>
        <dbReference type="Proteomes" id="UP000076408"/>
    </source>
</evidence>
<sequence length="63" mass="7252">MSDAKLPGGWCCARYRIAKSEWVETTATARSCSKGEWKTPMLLHRLRSLTVKQQHTPQQQQHV</sequence>
<accession>A0A182XW26</accession>
<proteinExistence type="predicted"/>
<dbReference type="AlphaFoldDB" id="A0A182XW26"/>
<reference evidence="2" key="1">
    <citation type="journal article" date="2014" name="Genome Biol.">
        <title>Genome analysis of a major urban malaria vector mosquito, Anopheles stephensi.</title>
        <authorList>
            <person name="Jiang X."/>
            <person name="Peery A."/>
            <person name="Hall A.B."/>
            <person name="Sharma A."/>
            <person name="Chen X.G."/>
            <person name="Waterhouse R.M."/>
            <person name="Komissarov A."/>
            <person name="Riehle M.M."/>
            <person name="Shouche Y."/>
            <person name="Sharakhova M.V."/>
            <person name="Lawson D."/>
            <person name="Pakpour N."/>
            <person name="Arensburger P."/>
            <person name="Davidson V.L."/>
            <person name="Eiglmeier K."/>
            <person name="Emrich S."/>
            <person name="George P."/>
            <person name="Kennedy R.C."/>
            <person name="Mane S.P."/>
            <person name="Maslen G."/>
            <person name="Oringanje C."/>
            <person name="Qi Y."/>
            <person name="Settlage R."/>
            <person name="Tojo M."/>
            <person name="Tubio J.M."/>
            <person name="Unger M.F."/>
            <person name="Wang B."/>
            <person name="Vernick K.D."/>
            <person name="Ribeiro J.M."/>
            <person name="James A.A."/>
            <person name="Michel K."/>
            <person name="Riehle M.A."/>
            <person name="Luckhart S."/>
            <person name="Sharakhov I.V."/>
            <person name="Tu Z."/>
        </authorList>
    </citation>
    <scope>NUCLEOTIDE SEQUENCE [LARGE SCALE GENOMIC DNA]</scope>
    <source>
        <strain evidence="2">Indian</strain>
    </source>
</reference>
<keyword evidence="2" id="KW-1185">Reference proteome</keyword>